<keyword evidence="3" id="KW-0503">Monooxygenase</keyword>
<reference evidence="3" key="2">
    <citation type="submission" date="2023-05" db="EMBL/GenBank/DDBJ databases">
        <authorList>
            <consortium name="Lawrence Berkeley National Laboratory"/>
            <person name="Steindorff A."/>
            <person name="Hensen N."/>
            <person name="Bonometti L."/>
            <person name="Westerberg I."/>
            <person name="Brannstrom I.O."/>
            <person name="Guillou S."/>
            <person name="Cros-Aarteil S."/>
            <person name="Calhoun S."/>
            <person name="Haridas S."/>
            <person name="Kuo A."/>
            <person name="Mondo S."/>
            <person name="Pangilinan J."/>
            <person name="Riley R."/>
            <person name="Labutti K."/>
            <person name="Andreopoulos B."/>
            <person name="Lipzen A."/>
            <person name="Chen C."/>
            <person name="Yanf M."/>
            <person name="Daum C."/>
            <person name="Ng V."/>
            <person name="Clum A."/>
            <person name="Ohm R."/>
            <person name="Martin F."/>
            <person name="Silar P."/>
            <person name="Natvig D."/>
            <person name="Lalanne C."/>
            <person name="Gautier V."/>
            <person name="Ament-Velasquez S.L."/>
            <person name="Kruys A."/>
            <person name="Hutchinson M.I."/>
            <person name="Powell A.J."/>
            <person name="Barry K."/>
            <person name="Miller A.N."/>
            <person name="Grigoriev I.V."/>
            <person name="Debuchy R."/>
            <person name="Gladieux P."/>
            <person name="Thoren M.H."/>
            <person name="Johannesson H."/>
        </authorList>
    </citation>
    <scope>NUCLEOTIDE SEQUENCE</scope>
    <source>
        <strain evidence="3">CBS 757.83</strain>
    </source>
</reference>
<dbReference type="Proteomes" id="UP001305647">
    <property type="component" value="Unassembled WGS sequence"/>
</dbReference>
<evidence type="ECO:0000256" key="1">
    <source>
        <dbReference type="SAM" id="MobiDB-lite"/>
    </source>
</evidence>
<reference evidence="3" key="1">
    <citation type="journal article" date="2023" name="Mol. Phylogenet. Evol.">
        <title>Genome-scale phylogeny and comparative genomics of the fungal order Sordariales.</title>
        <authorList>
            <person name="Hensen N."/>
            <person name="Bonometti L."/>
            <person name="Westerberg I."/>
            <person name="Brannstrom I.O."/>
            <person name="Guillou S."/>
            <person name="Cros-Aarteil S."/>
            <person name="Calhoun S."/>
            <person name="Haridas S."/>
            <person name="Kuo A."/>
            <person name="Mondo S."/>
            <person name="Pangilinan J."/>
            <person name="Riley R."/>
            <person name="LaButti K."/>
            <person name="Andreopoulos B."/>
            <person name="Lipzen A."/>
            <person name="Chen C."/>
            <person name="Yan M."/>
            <person name="Daum C."/>
            <person name="Ng V."/>
            <person name="Clum A."/>
            <person name="Steindorff A."/>
            <person name="Ohm R.A."/>
            <person name="Martin F."/>
            <person name="Silar P."/>
            <person name="Natvig D.O."/>
            <person name="Lalanne C."/>
            <person name="Gautier V."/>
            <person name="Ament-Velasquez S.L."/>
            <person name="Kruys A."/>
            <person name="Hutchinson M.I."/>
            <person name="Powell A.J."/>
            <person name="Barry K."/>
            <person name="Miller A.N."/>
            <person name="Grigoriev I.V."/>
            <person name="Debuchy R."/>
            <person name="Gladieux P."/>
            <person name="Hiltunen Thoren M."/>
            <person name="Johannesson H."/>
        </authorList>
    </citation>
    <scope>NUCLEOTIDE SEQUENCE</scope>
    <source>
        <strain evidence="3">CBS 757.83</strain>
    </source>
</reference>
<feature type="region of interest" description="Disordered" evidence="1">
    <location>
        <begin position="205"/>
        <end position="256"/>
    </location>
</feature>
<dbReference type="PANTHER" id="PTHR36182">
    <property type="entry name" value="PROTEIN, PUTATIVE (AFU_ORTHOLOGUE AFUA_6G10930)-RELATED"/>
    <property type="match status" value="1"/>
</dbReference>
<evidence type="ECO:0000313" key="4">
    <source>
        <dbReference type="Proteomes" id="UP001305647"/>
    </source>
</evidence>
<gene>
    <name evidence="3" type="ORF">N658DRAFT_513566</name>
</gene>
<organism evidence="3 4">
    <name type="scientific">Parathielavia hyrcaniae</name>
    <dbReference type="NCBI Taxonomy" id="113614"/>
    <lineage>
        <taxon>Eukaryota</taxon>
        <taxon>Fungi</taxon>
        <taxon>Dikarya</taxon>
        <taxon>Ascomycota</taxon>
        <taxon>Pezizomycotina</taxon>
        <taxon>Sordariomycetes</taxon>
        <taxon>Sordariomycetidae</taxon>
        <taxon>Sordariales</taxon>
        <taxon>Chaetomiaceae</taxon>
        <taxon>Parathielavia</taxon>
    </lineage>
</organism>
<keyword evidence="4" id="KW-1185">Reference proteome</keyword>
<keyword evidence="2" id="KW-0732">Signal</keyword>
<feature type="chain" id="PRO_5042996641" evidence="2">
    <location>
        <begin position="19"/>
        <end position="256"/>
    </location>
</feature>
<comment type="caution">
    <text evidence="3">The sequence shown here is derived from an EMBL/GenBank/DDBJ whole genome shotgun (WGS) entry which is preliminary data.</text>
</comment>
<name>A0AAN6QCK4_9PEZI</name>
<dbReference type="AlphaFoldDB" id="A0AAN6QCK4"/>
<keyword evidence="3" id="KW-0560">Oxidoreductase</keyword>
<dbReference type="Gene3D" id="2.70.50.70">
    <property type="match status" value="1"/>
</dbReference>
<feature type="compositionally biased region" description="Gly residues" evidence="1">
    <location>
        <begin position="228"/>
        <end position="240"/>
    </location>
</feature>
<protein>
    <submittedName>
        <fullName evidence="3">Lytic polysaccharide monooxygenase</fullName>
    </submittedName>
</protein>
<evidence type="ECO:0000256" key="2">
    <source>
        <dbReference type="SAM" id="SignalP"/>
    </source>
</evidence>
<dbReference type="PANTHER" id="PTHR36182:SF2">
    <property type="entry name" value="LYTIC POLYSACCHARIDE MONOOXYGENASE"/>
    <property type="match status" value="1"/>
</dbReference>
<accession>A0AAN6QCK4</accession>
<feature type="compositionally biased region" description="Low complexity" evidence="1">
    <location>
        <begin position="241"/>
        <end position="256"/>
    </location>
</feature>
<proteinExistence type="predicted"/>
<sequence>MFFTTIAAAGLLATVSQAHMVMRLPAPYDTPAIDNGPIQPDGSDYPCKNAGGVDYTGTAAKMEKGSKQKLAFTGGATHGGGSCQVSLTYDNPPTANSVFKVIHSIHGGCPIRAHEGNFNSQDPTVTPPDEYEFEIPDGIPSGNATLAWTWLNKVGNREFYMNCAPVDIAGGEGSEAALAELPDMFIANIPQGNGCTTVDSTDVKFPNPGKSVETTPGKEAGLTDPVGNCGGGAGSAGAGAGSATPAGAAATPGPTG</sequence>
<dbReference type="EMBL" id="MU863626">
    <property type="protein sequence ID" value="KAK4104752.1"/>
    <property type="molecule type" value="Genomic_DNA"/>
</dbReference>
<feature type="signal peptide" evidence="2">
    <location>
        <begin position="1"/>
        <end position="18"/>
    </location>
</feature>
<evidence type="ECO:0000313" key="3">
    <source>
        <dbReference type="EMBL" id="KAK4104752.1"/>
    </source>
</evidence>
<dbReference type="GO" id="GO:0004497">
    <property type="term" value="F:monooxygenase activity"/>
    <property type="evidence" value="ECO:0007669"/>
    <property type="project" value="UniProtKB-KW"/>
</dbReference>